<dbReference type="SUPFAM" id="SSF88723">
    <property type="entry name" value="PIN domain-like"/>
    <property type="match status" value="1"/>
</dbReference>
<dbReference type="Pfam" id="PF01850">
    <property type="entry name" value="PIN"/>
    <property type="match status" value="1"/>
</dbReference>
<proteinExistence type="predicted"/>
<evidence type="ECO:0000313" key="3">
    <source>
        <dbReference type="Proteomes" id="UP000184693"/>
    </source>
</evidence>
<dbReference type="Proteomes" id="UP000184693">
    <property type="component" value="Unassembled WGS sequence"/>
</dbReference>
<sequence>MVYVDTSVLVALCVKEAMSPAVAQWYAVCSEELGSATWCVTEFASALGIKQRTKQISAEQGMLAWQTFERLCASDLQLLPVEPSTFHRAAELTLDATTGLRAGNALHLAAALDANANSVATLDDVLARNAKRMKIKPLAF</sequence>
<gene>
    <name evidence="2" type="ORF">SAMN05444168_3644</name>
</gene>
<organism evidence="2 3">
    <name type="scientific">Paraburkholderia phenazinium</name>
    <dbReference type="NCBI Taxonomy" id="60549"/>
    <lineage>
        <taxon>Bacteria</taxon>
        <taxon>Pseudomonadati</taxon>
        <taxon>Pseudomonadota</taxon>
        <taxon>Betaproteobacteria</taxon>
        <taxon>Burkholderiales</taxon>
        <taxon>Burkholderiaceae</taxon>
        <taxon>Paraburkholderia</taxon>
    </lineage>
</organism>
<dbReference type="OrthoDB" id="557780at2"/>
<evidence type="ECO:0000313" key="2">
    <source>
        <dbReference type="EMBL" id="SIO23570.1"/>
    </source>
</evidence>
<dbReference type="CDD" id="cd09874">
    <property type="entry name" value="PIN_MT3492-like"/>
    <property type="match status" value="1"/>
</dbReference>
<protein>
    <recommendedName>
        <fullName evidence="1">PIN domain-containing protein</fullName>
    </recommendedName>
</protein>
<accession>A0A1N6HV38</accession>
<dbReference type="RefSeq" id="WP_074265497.1">
    <property type="nucleotide sequence ID" value="NZ_FSRM01000001.1"/>
</dbReference>
<evidence type="ECO:0000259" key="1">
    <source>
        <dbReference type="Pfam" id="PF01850"/>
    </source>
</evidence>
<reference evidence="2 3" key="1">
    <citation type="submission" date="2016-11" db="EMBL/GenBank/DDBJ databases">
        <authorList>
            <person name="Jaros S."/>
            <person name="Januszkiewicz K."/>
            <person name="Wedrychowicz H."/>
        </authorList>
    </citation>
    <scope>NUCLEOTIDE SEQUENCE [LARGE SCALE GENOMIC DNA]</scope>
    <source>
        <strain evidence="2 3">GAS86</strain>
    </source>
</reference>
<dbReference type="InterPro" id="IPR029060">
    <property type="entry name" value="PIN-like_dom_sf"/>
</dbReference>
<dbReference type="AlphaFoldDB" id="A0A1N6HV38"/>
<dbReference type="EMBL" id="FSRM01000001">
    <property type="protein sequence ID" value="SIO23570.1"/>
    <property type="molecule type" value="Genomic_DNA"/>
</dbReference>
<feature type="domain" description="PIN" evidence="1">
    <location>
        <begin position="2"/>
        <end position="131"/>
    </location>
</feature>
<name>A0A1N6HV38_9BURK</name>
<dbReference type="InterPro" id="IPR002716">
    <property type="entry name" value="PIN_dom"/>
</dbReference>
<dbReference type="Gene3D" id="3.40.50.1010">
    <property type="entry name" value="5'-nuclease"/>
    <property type="match status" value="1"/>
</dbReference>